<keyword evidence="2" id="KW-1185">Reference proteome</keyword>
<organism evidence="1 2">
    <name type="scientific">Russula ochroleuca</name>
    <dbReference type="NCBI Taxonomy" id="152965"/>
    <lineage>
        <taxon>Eukaryota</taxon>
        <taxon>Fungi</taxon>
        <taxon>Dikarya</taxon>
        <taxon>Basidiomycota</taxon>
        <taxon>Agaricomycotina</taxon>
        <taxon>Agaricomycetes</taxon>
        <taxon>Russulales</taxon>
        <taxon>Russulaceae</taxon>
        <taxon>Russula</taxon>
    </lineage>
</organism>
<dbReference type="InterPro" id="IPR037120">
    <property type="entry name" value="Haem_peroxidase_sf_animal"/>
</dbReference>
<evidence type="ECO:0000313" key="1">
    <source>
        <dbReference type="EMBL" id="KAF8473048.1"/>
    </source>
</evidence>
<reference evidence="1" key="1">
    <citation type="submission" date="2019-10" db="EMBL/GenBank/DDBJ databases">
        <authorList>
            <consortium name="DOE Joint Genome Institute"/>
            <person name="Kuo A."/>
            <person name="Miyauchi S."/>
            <person name="Kiss E."/>
            <person name="Drula E."/>
            <person name="Kohler A."/>
            <person name="Sanchez-Garcia M."/>
            <person name="Andreopoulos B."/>
            <person name="Barry K.W."/>
            <person name="Bonito G."/>
            <person name="Buee M."/>
            <person name="Carver A."/>
            <person name="Chen C."/>
            <person name="Cichocki N."/>
            <person name="Clum A."/>
            <person name="Culley D."/>
            <person name="Crous P.W."/>
            <person name="Fauchery L."/>
            <person name="Girlanda M."/>
            <person name="Hayes R."/>
            <person name="Keri Z."/>
            <person name="LaButti K."/>
            <person name="Lipzen A."/>
            <person name="Lombard V."/>
            <person name="Magnuson J."/>
            <person name="Maillard F."/>
            <person name="Morin E."/>
            <person name="Murat C."/>
            <person name="Nolan M."/>
            <person name="Ohm R."/>
            <person name="Pangilinan J."/>
            <person name="Pereira M."/>
            <person name="Perotto S."/>
            <person name="Peter M."/>
            <person name="Riley R."/>
            <person name="Sitrit Y."/>
            <person name="Stielow B."/>
            <person name="Szollosi G."/>
            <person name="Zifcakova L."/>
            <person name="Stursova M."/>
            <person name="Spatafora J.W."/>
            <person name="Tedersoo L."/>
            <person name="Vaario L.-M."/>
            <person name="Yamada A."/>
            <person name="Yan M."/>
            <person name="Wang P."/>
            <person name="Xu J."/>
            <person name="Bruns T."/>
            <person name="Baldrian P."/>
            <person name="Vilgalys R."/>
            <person name="Henrissat B."/>
            <person name="Grigoriev I.V."/>
            <person name="Hibbett D."/>
            <person name="Nagy L.G."/>
            <person name="Martin F.M."/>
        </authorList>
    </citation>
    <scope>NUCLEOTIDE SEQUENCE</scope>
    <source>
        <strain evidence="1">Prilba</strain>
    </source>
</reference>
<dbReference type="GO" id="GO:0006979">
    <property type="term" value="P:response to oxidative stress"/>
    <property type="evidence" value="ECO:0007669"/>
    <property type="project" value="InterPro"/>
</dbReference>
<dbReference type="GO" id="GO:0004601">
    <property type="term" value="F:peroxidase activity"/>
    <property type="evidence" value="ECO:0007669"/>
    <property type="project" value="InterPro"/>
</dbReference>
<dbReference type="AlphaFoldDB" id="A0A9P5K075"/>
<reference evidence="1" key="2">
    <citation type="journal article" date="2020" name="Nat. Commun.">
        <title>Large-scale genome sequencing of mycorrhizal fungi provides insights into the early evolution of symbiotic traits.</title>
        <authorList>
            <person name="Miyauchi S."/>
            <person name="Kiss E."/>
            <person name="Kuo A."/>
            <person name="Drula E."/>
            <person name="Kohler A."/>
            <person name="Sanchez-Garcia M."/>
            <person name="Morin E."/>
            <person name="Andreopoulos B."/>
            <person name="Barry K.W."/>
            <person name="Bonito G."/>
            <person name="Buee M."/>
            <person name="Carver A."/>
            <person name="Chen C."/>
            <person name="Cichocki N."/>
            <person name="Clum A."/>
            <person name="Culley D."/>
            <person name="Crous P.W."/>
            <person name="Fauchery L."/>
            <person name="Girlanda M."/>
            <person name="Hayes R.D."/>
            <person name="Keri Z."/>
            <person name="LaButti K."/>
            <person name="Lipzen A."/>
            <person name="Lombard V."/>
            <person name="Magnuson J."/>
            <person name="Maillard F."/>
            <person name="Murat C."/>
            <person name="Nolan M."/>
            <person name="Ohm R.A."/>
            <person name="Pangilinan J."/>
            <person name="Pereira M.F."/>
            <person name="Perotto S."/>
            <person name="Peter M."/>
            <person name="Pfister S."/>
            <person name="Riley R."/>
            <person name="Sitrit Y."/>
            <person name="Stielow J.B."/>
            <person name="Szollosi G."/>
            <person name="Zifcakova L."/>
            <person name="Stursova M."/>
            <person name="Spatafora J.W."/>
            <person name="Tedersoo L."/>
            <person name="Vaario L.M."/>
            <person name="Yamada A."/>
            <person name="Yan M."/>
            <person name="Wang P."/>
            <person name="Xu J."/>
            <person name="Bruns T."/>
            <person name="Baldrian P."/>
            <person name="Vilgalys R."/>
            <person name="Dunand C."/>
            <person name="Henrissat B."/>
            <person name="Grigoriev I.V."/>
            <person name="Hibbett D."/>
            <person name="Nagy L.G."/>
            <person name="Martin F.M."/>
        </authorList>
    </citation>
    <scope>NUCLEOTIDE SEQUENCE</scope>
    <source>
        <strain evidence="1">Prilba</strain>
    </source>
</reference>
<accession>A0A9P5K075</accession>
<protein>
    <submittedName>
        <fullName evidence="1">Uncharacterized protein</fullName>
    </submittedName>
</protein>
<dbReference type="Proteomes" id="UP000759537">
    <property type="component" value="Unassembled WGS sequence"/>
</dbReference>
<dbReference type="EMBL" id="WHVB01000019">
    <property type="protein sequence ID" value="KAF8473048.1"/>
    <property type="molecule type" value="Genomic_DNA"/>
</dbReference>
<sequence length="60" mass="6748">FRDVDLAKILRNVTAAPASAFKARGTPEVLHIIEILSIEQGQKWGVCTLNEFHKFIGLKR</sequence>
<dbReference type="SUPFAM" id="SSF48113">
    <property type="entry name" value="Heme-dependent peroxidases"/>
    <property type="match status" value="1"/>
</dbReference>
<evidence type="ECO:0000313" key="2">
    <source>
        <dbReference type="Proteomes" id="UP000759537"/>
    </source>
</evidence>
<dbReference type="OrthoDB" id="823504at2759"/>
<gene>
    <name evidence="1" type="ORF">DFH94DRAFT_617628</name>
</gene>
<proteinExistence type="predicted"/>
<name>A0A9P5K075_9AGAM</name>
<dbReference type="GO" id="GO:0020037">
    <property type="term" value="F:heme binding"/>
    <property type="evidence" value="ECO:0007669"/>
    <property type="project" value="InterPro"/>
</dbReference>
<feature type="non-terminal residue" evidence="1">
    <location>
        <position position="1"/>
    </location>
</feature>
<comment type="caution">
    <text evidence="1">The sequence shown here is derived from an EMBL/GenBank/DDBJ whole genome shotgun (WGS) entry which is preliminary data.</text>
</comment>
<dbReference type="InterPro" id="IPR010255">
    <property type="entry name" value="Haem_peroxidase_sf"/>
</dbReference>
<feature type="non-terminal residue" evidence="1">
    <location>
        <position position="60"/>
    </location>
</feature>
<dbReference type="Gene3D" id="1.10.640.10">
    <property type="entry name" value="Haem peroxidase domain superfamily, animal type"/>
    <property type="match status" value="1"/>
</dbReference>